<gene>
    <name evidence="1" type="ORF">Ddye_004879</name>
</gene>
<sequence length="185" mass="21579">MIFTKASERDCYAIKRISETYSEALGQVMKFNKSSLCVSKHVPQRCAWNYARIVGVQLVGCHERYLRLPSFVSWNKSELFSSIKDRVWNRLKGWQNKLISTGGKEVLIKAVVQNIPTYSTSLFRLLSNLVNELHWISARFWWGSIREKHKLHWGSWRKLCRSKECGGLGFKDLTTFNKALLSKQY</sequence>
<dbReference type="EMBL" id="JANJYI010000002">
    <property type="protein sequence ID" value="KAK2658346.1"/>
    <property type="molecule type" value="Genomic_DNA"/>
</dbReference>
<evidence type="ECO:0000313" key="1">
    <source>
        <dbReference type="EMBL" id="KAK2658346.1"/>
    </source>
</evidence>
<dbReference type="AlphaFoldDB" id="A0AAE0CP64"/>
<dbReference type="PANTHER" id="PTHR33116:SF86">
    <property type="entry name" value="REVERSE TRANSCRIPTASE DOMAIN-CONTAINING PROTEIN"/>
    <property type="match status" value="1"/>
</dbReference>
<dbReference type="PANTHER" id="PTHR33116">
    <property type="entry name" value="REVERSE TRANSCRIPTASE ZINC-BINDING DOMAIN-CONTAINING PROTEIN-RELATED-RELATED"/>
    <property type="match status" value="1"/>
</dbReference>
<name>A0AAE0CP64_9ROSI</name>
<keyword evidence="2" id="KW-1185">Reference proteome</keyword>
<protein>
    <submittedName>
        <fullName evidence="1">Uncharacterized protein</fullName>
    </submittedName>
</protein>
<dbReference type="Proteomes" id="UP001280121">
    <property type="component" value="Unassembled WGS sequence"/>
</dbReference>
<proteinExistence type="predicted"/>
<evidence type="ECO:0000313" key="2">
    <source>
        <dbReference type="Proteomes" id="UP001280121"/>
    </source>
</evidence>
<reference evidence="1" key="1">
    <citation type="journal article" date="2023" name="Plant J.">
        <title>Genome sequences and population genomics provide insights into the demographic history, inbreeding, and mutation load of two 'living fossil' tree species of Dipteronia.</title>
        <authorList>
            <person name="Feng Y."/>
            <person name="Comes H.P."/>
            <person name="Chen J."/>
            <person name="Zhu S."/>
            <person name="Lu R."/>
            <person name="Zhang X."/>
            <person name="Li P."/>
            <person name="Qiu J."/>
            <person name="Olsen K.M."/>
            <person name="Qiu Y."/>
        </authorList>
    </citation>
    <scope>NUCLEOTIDE SEQUENCE</scope>
    <source>
        <strain evidence="1">KIB01</strain>
    </source>
</reference>
<comment type="caution">
    <text evidence="1">The sequence shown here is derived from an EMBL/GenBank/DDBJ whole genome shotgun (WGS) entry which is preliminary data.</text>
</comment>
<organism evidence="1 2">
    <name type="scientific">Dipteronia dyeriana</name>
    <dbReference type="NCBI Taxonomy" id="168575"/>
    <lineage>
        <taxon>Eukaryota</taxon>
        <taxon>Viridiplantae</taxon>
        <taxon>Streptophyta</taxon>
        <taxon>Embryophyta</taxon>
        <taxon>Tracheophyta</taxon>
        <taxon>Spermatophyta</taxon>
        <taxon>Magnoliopsida</taxon>
        <taxon>eudicotyledons</taxon>
        <taxon>Gunneridae</taxon>
        <taxon>Pentapetalae</taxon>
        <taxon>rosids</taxon>
        <taxon>malvids</taxon>
        <taxon>Sapindales</taxon>
        <taxon>Sapindaceae</taxon>
        <taxon>Hippocastanoideae</taxon>
        <taxon>Acereae</taxon>
        <taxon>Dipteronia</taxon>
    </lineage>
</organism>
<accession>A0AAE0CP64</accession>